<evidence type="ECO:0000313" key="4">
    <source>
        <dbReference type="Proteomes" id="UP001241926"/>
    </source>
</evidence>
<sequence>MLRSSFRTLGALGAGLAAATTLVMATPASAQDDFTLYAKEVPSDEEGPQQLPKVGDSFTFADDLYEDKGGDKVGRDGVTCTVVRTGNPLDIQCVGTFVLSGGQITAQVLMSVPLDESAEQPDFDASITGGTDDYRGASGQIHFSDEGDYQKLDFDFDD</sequence>
<dbReference type="InterPro" id="IPR041013">
    <property type="entry name" value="AOC-like"/>
</dbReference>
<dbReference type="EMBL" id="JASJUS010000009">
    <property type="protein sequence ID" value="MDL2077114.1"/>
    <property type="molecule type" value="Genomic_DNA"/>
</dbReference>
<comment type="caution">
    <text evidence="3">The sequence shown here is derived from an EMBL/GenBank/DDBJ whole genome shotgun (WGS) entry which is preliminary data.</text>
</comment>
<dbReference type="Pfam" id="PF18678">
    <property type="entry name" value="AOC_like"/>
    <property type="match status" value="1"/>
</dbReference>
<dbReference type="Gene3D" id="2.40.480.10">
    <property type="entry name" value="Allene oxide cyclase-like"/>
    <property type="match status" value="1"/>
</dbReference>
<dbReference type="Proteomes" id="UP001241926">
    <property type="component" value="Unassembled WGS sequence"/>
</dbReference>
<gene>
    <name evidence="3" type="ORF">QNN03_11750</name>
</gene>
<dbReference type="InterPro" id="IPR044859">
    <property type="entry name" value="Allene_oxi_cyc_Dirigent"/>
</dbReference>
<reference evidence="3 4" key="1">
    <citation type="submission" date="2023-05" db="EMBL/GenBank/DDBJ databases">
        <title>Streptomyces fuscus sp. nov., a brown-black pigment producing actinomyces isolated from dry sand of Sea duck farm.</title>
        <authorList>
            <person name="Xie J."/>
            <person name="Shen N."/>
        </authorList>
    </citation>
    <scope>NUCLEOTIDE SEQUENCE [LARGE SCALE GENOMIC DNA]</scope>
    <source>
        <strain evidence="3 4">GXMU-J15</strain>
    </source>
</reference>
<protein>
    <recommendedName>
        <fullName evidence="2">Allene oxide cyclase barrel-like domain-containing protein</fullName>
    </recommendedName>
</protein>
<evidence type="ECO:0000256" key="1">
    <source>
        <dbReference type="SAM" id="SignalP"/>
    </source>
</evidence>
<evidence type="ECO:0000313" key="3">
    <source>
        <dbReference type="EMBL" id="MDL2077114.1"/>
    </source>
</evidence>
<keyword evidence="1" id="KW-0732">Signal</keyword>
<dbReference type="SUPFAM" id="SSF141493">
    <property type="entry name" value="Allene oxide cyclase-like"/>
    <property type="match status" value="1"/>
</dbReference>
<accession>A0ABT7IYF5</accession>
<dbReference type="RefSeq" id="WP_093721265.1">
    <property type="nucleotide sequence ID" value="NZ_JASJUS010000009.1"/>
</dbReference>
<feature type="signal peptide" evidence="1">
    <location>
        <begin position="1"/>
        <end position="30"/>
    </location>
</feature>
<proteinExistence type="predicted"/>
<keyword evidence="4" id="KW-1185">Reference proteome</keyword>
<feature type="chain" id="PRO_5046863226" description="Allene oxide cyclase barrel-like domain-containing protein" evidence="1">
    <location>
        <begin position="31"/>
        <end position="158"/>
    </location>
</feature>
<evidence type="ECO:0000259" key="2">
    <source>
        <dbReference type="Pfam" id="PF18678"/>
    </source>
</evidence>
<organism evidence="3 4">
    <name type="scientific">Streptomyces fuscus</name>
    <dbReference type="NCBI Taxonomy" id="3048495"/>
    <lineage>
        <taxon>Bacteria</taxon>
        <taxon>Bacillati</taxon>
        <taxon>Actinomycetota</taxon>
        <taxon>Actinomycetes</taxon>
        <taxon>Kitasatosporales</taxon>
        <taxon>Streptomycetaceae</taxon>
        <taxon>Streptomyces</taxon>
    </lineage>
</organism>
<feature type="domain" description="Allene oxide cyclase barrel-like" evidence="2">
    <location>
        <begin position="48"/>
        <end position="146"/>
    </location>
</feature>
<name>A0ABT7IYF5_9ACTN</name>
<dbReference type="InterPro" id="IPR034871">
    <property type="entry name" value="Allene_oxi_cyc_sf"/>
</dbReference>